<protein>
    <submittedName>
        <fullName evidence="12">Putative alpha-1,3-mannosyltransferase MNN1</fullName>
    </submittedName>
</protein>
<keyword evidence="11" id="KW-0325">Glycoprotein</keyword>
<evidence type="ECO:0000313" key="12">
    <source>
        <dbReference type="EMBL" id="RCK65106.1"/>
    </source>
</evidence>
<evidence type="ECO:0000256" key="1">
    <source>
        <dbReference type="ARBA" id="ARBA00004323"/>
    </source>
</evidence>
<dbReference type="AlphaFoldDB" id="A0A367YGV0"/>
<organism evidence="12 13">
    <name type="scientific">Candida viswanathii</name>
    <dbReference type="NCBI Taxonomy" id="5486"/>
    <lineage>
        <taxon>Eukaryota</taxon>
        <taxon>Fungi</taxon>
        <taxon>Dikarya</taxon>
        <taxon>Ascomycota</taxon>
        <taxon>Saccharomycotina</taxon>
        <taxon>Pichiomycetes</taxon>
        <taxon>Debaryomycetaceae</taxon>
        <taxon>Candida/Lodderomyces clade</taxon>
        <taxon>Candida</taxon>
    </lineage>
</organism>
<dbReference type="UniPathway" id="UPA00378"/>
<dbReference type="OrthoDB" id="430354at2759"/>
<reference evidence="12 13" key="1">
    <citation type="submission" date="2018-06" db="EMBL/GenBank/DDBJ databases">
        <title>Whole genome sequencing of Candida tropicalis (genome annotated by CSBL at Korea University).</title>
        <authorList>
            <person name="Ahn J."/>
        </authorList>
    </citation>
    <scope>NUCLEOTIDE SEQUENCE [LARGE SCALE GENOMIC DNA]</scope>
    <source>
        <strain evidence="12 13">ATCC 20962</strain>
    </source>
</reference>
<evidence type="ECO:0000256" key="8">
    <source>
        <dbReference type="ARBA" id="ARBA00022989"/>
    </source>
</evidence>
<dbReference type="STRING" id="5486.A0A367YGV0"/>
<keyword evidence="9" id="KW-0333">Golgi apparatus</keyword>
<evidence type="ECO:0000256" key="3">
    <source>
        <dbReference type="ARBA" id="ARBA00009105"/>
    </source>
</evidence>
<keyword evidence="7" id="KW-0735">Signal-anchor</keyword>
<evidence type="ECO:0000256" key="11">
    <source>
        <dbReference type="ARBA" id="ARBA00023180"/>
    </source>
</evidence>
<dbReference type="PANTHER" id="PTHR31392">
    <property type="entry name" value="ALPHA-1,3-MANNOSYLTRANSFERASE MNN1-RELATED"/>
    <property type="match status" value="1"/>
</dbReference>
<dbReference type="EMBL" id="QLNQ01000021">
    <property type="protein sequence ID" value="RCK65106.1"/>
    <property type="molecule type" value="Genomic_DNA"/>
</dbReference>
<keyword evidence="8" id="KW-1133">Transmembrane helix</keyword>
<dbReference type="InterPro" id="IPR029044">
    <property type="entry name" value="Nucleotide-diphossugar_trans"/>
</dbReference>
<dbReference type="Pfam" id="PF11051">
    <property type="entry name" value="Mannosyl_trans3"/>
    <property type="match status" value="1"/>
</dbReference>
<keyword evidence="5 12" id="KW-0808">Transferase</keyword>
<evidence type="ECO:0000256" key="4">
    <source>
        <dbReference type="ARBA" id="ARBA00022676"/>
    </source>
</evidence>
<dbReference type="GO" id="GO:0006493">
    <property type="term" value="P:protein O-linked glycosylation"/>
    <property type="evidence" value="ECO:0007669"/>
    <property type="project" value="TreeGrafter"/>
</dbReference>
<keyword evidence="10" id="KW-0472">Membrane</keyword>
<dbReference type="GO" id="GO:0000139">
    <property type="term" value="C:Golgi membrane"/>
    <property type="evidence" value="ECO:0007669"/>
    <property type="project" value="UniProtKB-SubCell"/>
</dbReference>
<dbReference type="Proteomes" id="UP000253472">
    <property type="component" value="Unassembled WGS sequence"/>
</dbReference>
<evidence type="ECO:0000256" key="10">
    <source>
        <dbReference type="ARBA" id="ARBA00023136"/>
    </source>
</evidence>
<comment type="pathway">
    <text evidence="2">Protein modification; protein glycosylation.</text>
</comment>
<evidence type="ECO:0000256" key="7">
    <source>
        <dbReference type="ARBA" id="ARBA00022968"/>
    </source>
</evidence>
<comment type="similarity">
    <text evidence="3">Belongs to the MNN1/MNT family.</text>
</comment>
<name>A0A367YGV0_9ASCO</name>
<keyword evidence="4 12" id="KW-0328">Glycosyltransferase</keyword>
<dbReference type="SUPFAM" id="SSF53448">
    <property type="entry name" value="Nucleotide-diphospho-sugar transferases"/>
    <property type="match status" value="1"/>
</dbReference>
<evidence type="ECO:0000256" key="5">
    <source>
        <dbReference type="ARBA" id="ARBA00022679"/>
    </source>
</evidence>
<evidence type="ECO:0000256" key="6">
    <source>
        <dbReference type="ARBA" id="ARBA00022692"/>
    </source>
</evidence>
<dbReference type="GO" id="GO:0000033">
    <property type="term" value="F:alpha-1,3-mannosyltransferase activity"/>
    <property type="evidence" value="ECO:0007669"/>
    <property type="project" value="TreeGrafter"/>
</dbReference>
<keyword evidence="6" id="KW-0812">Transmembrane</keyword>
<dbReference type="PANTHER" id="PTHR31392:SF1">
    <property type="entry name" value="ALPHA-1,3-MANNOSYLTRANSFERASE MNN1-RELATED"/>
    <property type="match status" value="1"/>
</dbReference>
<evidence type="ECO:0000313" key="13">
    <source>
        <dbReference type="Proteomes" id="UP000253472"/>
    </source>
</evidence>
<dbReference type="GO" id="GO:0046354">
    <property type="term" value="P:mannan biosynthetic process"/>
    <property type="evidence" value="ECO:0007669"/>
    <property type="project" value="UniProtKB-ARBA"/>
</dbReference>
<comment type="subcellular location">
    <subcellularLocation>
        <location evidence="1">Golgi apparatus membrane</location>
        <topology evidence="1">Single-pass type II membrane protein</topology>
    </subcellularLocation>
</comment>
<gene>
    <name evidence="12" type="primary">MNN1_1</name>
    <name evidence="12" type="ORF">Cantr_00662</name>
</gene>
<proteinExistence type="inferred from homology"/>
<evidence type="ECO:0000256" key="2">
    <source>
        <dbReference type="ARBA" id="ARBA00004922"/>
    </source>
</evidence>
<accession>A0A367YGV0</accession>
<comment type="caution">
    <text evidence="12">The sequence shown here is derived from an EMBL/GenBank/DDBJ whole genome shotgun (WGS) entry which is preliminary data.</text>
</comment>
<dbReference type="InterPro" id="IPR022751">
    <property type="entry name" value="Alpha_mannosyltransferase"/>
</dbReference>
<keyword evidence="13" id="KW-1185">Reference proteome</keyword>
<evidence type="ECO:0000256" key="9">
    <source>
        <dbReference type="ARBA" id="ARBA00023034"/>
    </source>
</evidence>
<sequence length="650" mass="76109">MLPLFRTLRRKRGLLAFIALLLIFILNVHLAGYKSEDRKLQLISDIHNNKHDTSYIHNRFLSLYPLDVVLDVPLDQRCELFFQFLFEDNKRWMLDPLQHFVVDYSGDEYSEFVMRNAFRLSMELQEKHKVSMQSDEFGGLLDKALKDEYFKYTTESNLLKITDDLAIFRAFNKCYVKQERTSLHYQHLFNKLDRLQKRRDILRLEHRVYPWLSRTFPTYERYDGTRKELHMDPNDLVLHNYQRESSGRGIVVTIAEKHVKDIASLIHLLRALKNKLPIEIIYTSLSEASKNSIINAARDDYRKLPPQDMWLVGINAAISQGYDFIFKKFDYKILSMLFNSFQEFILIDADTVFFKNPEQFFNLKGYQRTGAFFFKDRGLLFRRPLKDAQIFSSFGPTAFDATIFGIPQMTNHTLNNPCFRGLIHFQESGVVVLDKSRHFDSILMVIQLALIRPITVKSMGDKELYWLGFSLNGDENYVFNDNFAAAIGELTPANNRVRSDGQPFVAQEICSTHPAHISSEDGSLLWMNTGFKYCEKDVSSYEDEAERNKKNTVWKHLETGDDFKKFYNDPLRITHAIIPPLDDNYMPKYNYEGEPPHGWIGHLEFCKNYMTCAYTSIGGKENRLEGQLITFSDNDVKLFEYLGKIWVELQ</sequence>